<evidence type="ECO:0000259" key="30">
    <source>
        <dbReference type="Pfam" id="PF01266"/>
    </source>
</evidence>
<keyword evidence="11" id="KW-0274">FAD</keyword>
<comment type="catalytic activity">
    <reaction evidence="26">
        <text>D-lysine + O2 + H2O = 6-amino-2-oxohexanoate + H2O2 + NH4(+)</text>
        <dbReference type="Rhea" id="RHEA:37583"/>
        <dbReference type="ChEBI" id="CHEBI:15377"/>
        <dbReference type="ChEBI" id="CHEBI:15379"/>
        <dbReference type="ChEBI" id="CHEBI:16240"/>
        <dbReference type="ChEBI" id="CHEBI:28938"/>
        <dbReference type="ChEBI" id="CHEBI:32557"/>
        <dbReference type="ChEBI" id="CHEBI:58183"/>
        <dbReference type="EC" id="1.4.3.3"/>
    </reaction>
    <physiologicalReaction direction="left-to-right" evidence="26">
        <dbReference type="Rhea" id="RHEA:37584"/>
    </physiologicalReaction>
</comment>
<comment type="catalytic activity">
    <reaction evidence="19">
        <text>D-proline + O2 = 1-pyrroline-2-carboxylate + H2O2</text>
        <dbReference type="Rhea" id="RHEA:78259"/>
        <dbReference type="ChEBI" id="CHEBI:15379"/>
        <dbReference type="ChEBI" id="CHEBI:16240"/>
        <dbReference type="ChEBI" id="CHEBI:39785"/>
        <dbReference type="ChEBI" id="CHEBI:57726"/>
    </reaction>
    <physiologicalReaction direction="left-to-right" evidence="19">
        <dbReference type="Rhea" id="RHEA:78260"/>
    </physiologicalReaction>
</comment>
<keyword evidence="15" id="KW-0966">Cell projection</keyword>
<name>A0A6F9DAU5_9ASCI</name>
<dbReference type="GO" id="GO:0005782">
    <property type="term" value="C:peroxisomal matrix"/>
    <property type="evidence" value="ECO:0007669"/>
    <property type="project" value="UniProtKB-SubCell"/>
</dbReference>
<evidence type="ECO:0000256" key="26">
    <source>
        <dbReference type="ARBA" id="ARBA00048747"/>
    </source>
</evidence>
<comment type="catalytic activity">
    <reaction evidence="27">
        <text>D-cysteine + O2 + H2O = 2-oxo-3-sulfanylpropanoate + H2O2 + NH4(+)</text>
        <dbReference type="Rhea" id="RHEA:78791"/>
        <dbReference type="ChEBI" id="CHEBI:15377"/>
        <dbReference type="ChEBI" id="CHEBI:15379"/>
        <dbReference type="ChEBI" id="CHEBI:16240"/>
        <dbReference type="ChEBI" id="CHEBI:28938"/>
        <dbReference type="ChEBI" id="CHEBI:35236"/>
        <dbReference type="ChEBI" id="CHEBI:57678"/>
    </reaction>
    <physiologicalReaction direction="left-to-right" evidence="27">
        <dbReference type="Rhea" id="RHEA:78792"/>
    </physiologicalReaction>
</comment>
<evidence type="ECO:0000256" key="28">
    <source>
        <dbReference type="ARBA" id="ARBA00049182"/>
    </source>
</evidence>
<dbReference type="PANTHER" id="PTHR11530:SF15">
    <property type="entry name" value="D-AMINO-ACID OXIDASE"/>
    <property type="match status" value="1"/>
</dbReference>
<evidence type="ECO:0000256" key="14">
    <source>
        <dbReference type="ARBA" id="ARBA00023140"/>
    </source>
</evidence>
<evidence type="ECO:0000256" key="18">
    <source>
        <dbReference type="ARBA" id="ARBA00039751"/>
    </source>
</evidence>
<dbReference type="GO" id="GO:0019478">
    <property type="term" value="P:D-amino acid catabolic process"/>
    <property type="evidence" value="ECO:0007669"/>
    <property type="project" value="TreeGrafter"/>
</dbReference>
<dbReference type="GO" id="GO:0048786">
    <property type="term" value="C:presynaptic active zone"/>
    <property type="evidence" value="ECO:0007669"/>
    <property type="project" value="UniProtKB-SubCell"/>
</dbReference>
<evidence type="ECO:0000256" key="17">
    <source>
        <dbReference type="ARBA" id="ARBA00039101"/>
    </source>
</evidence>
<evidence type="ECO:0000256" key="21">
    <source>
        <dbReference type="ARBA" id="ARBA00048079"/>
    </source>
</evidence>
<evidence type="ECO:0000256" key="9">
    <source>
        <dbReference type="ARBA" id="ARBA00022630"/>
    </source>
</evidence>
<evidence type="ECO:0000256" key="4">
    <source>
        <dbReference type="ARBA" id="ARBA00004613"/>
    </source>
</evidence>
<keyword evidence="12" id="KW-0560">Oxidoreductase</keyword>
<dbReference type="GO" id="GO:0005829">
    <property type="term" value="C:cytosol"/>
    <property type="evidence" value="ECO:0007669"/>
    <property type="project" value="UniProtKB-SubCell"/>
</dbReference>
<evidence type="ECO:0000256" key="16">
    <source>
        <dbReference type="ARBA" id="ARBA00034101"/>
    </source>
</evidence>
<keyword evidence="6" id="KW-0963">Cytoplasm</keyword>
<evidence type="ECO:0000256" key="12">
    <source>
        <dbReference type="ARBA" id="ARBA00023002"/>
    </source>
</evidence>
<evidence type="ECO:0000256" key="1">
    <source>
        <dbReference type="ARBA" id="ARBA00001974"/>
    </source>
</evidence>
<dbReference type="GO" id="GO:0071949">
    <property type="term" value="F:FAD binding"/>
    <property type="evidence" value="ECO:0007669"/>
    <property type="project" value="InterPro"/>
</dbReference>
<dbReference type="EC" id="1.4.3.3" evidence="17"/>
<evidence type="ECO:0000256" key="10">
    <source>
        <dbReference type="ARBA" id="ARBA00022799"/>
    </source>
</evidence>
<evidence type="ECO:0000256" key="24">
    <source>
        <dbReference type="ARBA" id="ARBA00048643"/>
    </source>
</evidence>
<proteinExistence type="evidence at transcript level"/>
<dbReference type="PANTHER" id="PTHR11530">
    <property type="entry name" value="D-AMINO ACID OXIDASE"/>
    <property type="match status" value="1"/>
</dbReference>
<comment type="catalytic activity">
    <reaction evidence="25">
        <text>D-alanine + O2 + H2O = pyruvate + H2O2 + NH4(+)</text>
        <dbReference type="Rhea" id="RHEA:22688"/>
        <dbReference type="ChEBI" id="CHEBI:15361"/>
        <dbReference type="ChEBI" id="CHEBI:15377"/>
        <dbReference type="ChEBI" id="CHEBI:15379"/>
        <dbReference type="ChEBI" id="CHEBI:16240"/>
        <dbReference type="ChEBI" id="CHEBI:28938"/>
        <dbReference type="ChEBI" id="CHEBI:57416"/>
    </reaction>
    <physiologicalReaction direction="left-to-right" evidence="25">
        <dbReference type="Rhea" id="RHEA:22689"/>
    </physiologicalReaction>
</comment>
<comment type="catalytic activity">
    <reaction evidence="20">
        <text>D-tryptophan + O2 + H2O = indole-3-pyruvate + H2O2 + NH4(+)</text>
        <dbReference type="Rhea" id="RHEA:78247"/>
        <dbReference type="ChEBI" id="CHEBI:15377"/>
        <dbReference type="ChEBI" id="CHEBI:15379"/>
        <dbReference type="ChEBI" id="CHEBI:16240"/>
        <dbReference type="ChEBI" id="CHEBI:17640"/>
        <dbReference type="ChEBI" id="CHEBI:28938"/>
        <dbReference type="ChEBI" id="CHEBI:57719"/>
    </reaction>
    <physiologicalReaction direction="left-to-right" evidence="20">
        <dbReference type="Rhea" id="RHEA:78248"/>
    </physiologicalReaction>
</comment>
<dbReference type="GO" id="GO:0005576">
    <property type="term" value="C:extracellular region"/>
    <property type="evidence" value="ECO:0007669"/>
    <property type="project" value="UniProtKB-SubCell"/>
</dbReference>
<evidence type="ECO:0000256" key="15">
    <source>
        <dbReference type="ARBA" id="ARBA00023273"/>
    </source>
</evidence>
<evidence type="ECO:0000256" key="20">
    <source>
        <dbReference type="ARBA" id="ARBA00047579"/>
    </source>
</evidence>
<dbReference type="InterPro" id="IPR006076">
    <property type="entry name" value="FAD-dep_OxRdtase"/>
</dbReference>
<accession>A0A6F9DAU5</accession>
<keyword evidence="7" id="KW-0964">Secreted</keyword>
<protein>
    <recommendedName>
        <fullName evidence="18">D-amino-acid oxidase</fullName>
        <ecNumber evidence="17">1.4.3.3</ecNumber>
    </recommendedName>
</protein>
<dbReference type="Gene3D" id="3.30.9.10">
    <property type="entry name" value="D-Amino Acid Oxidase, subunit A, domain 2"/>
    <property type="match status" value="1"/>
</dbReference>
<evidence type="ECO:0000256" key="11">
    <source>
        <dbReference type="ARBA" id="ARBA00022827"/>
    </source>
</evidence>
<keyword evidence="14" id="KW-0576">Peroxisome</keyword>
<evidence type="ECO:0000256" key="27">
    <source>
        <dbReference type="ARBA" id="ARBA00049123"/>
    </source>
</evidence>
<comment type="subcellular location">
    <subcellularLocation>
        <location evidence="3">Cytoplasm</location>
        <location evidence="3">Cytosol</location>
    </subcellularLocation>
    <subcellularLocation>
        <location evidence="2">Peroxisome matrix</location>
    </subcellularLocation>
    <subcellularLocation>
        <location evidence="16">Presynaptic active zone</location>
    </subcellularLocation>
    <subcellularLocation>
        <location evidence="4">Secreted</location>
    </subcellularLocation>
</comment>
<evidence type="ECO:0000256" key="19">
    <source>
        <dbReference type="ARBA" id="ARBA00044716"/>
    </source>
</evidence>
<dbReference type="EMBL" id="LR784407">
    <property type="protein sequence ID" value="CAB3236676.1"/>
    <property type="molecule type" value="mRNA"/>
</dbReference>
<organism evidence="31">
    <name type="scientific">Phallusia mammillata</name>
    <dbReference type="NCBI Taxonomy" id="59560"/>
    <lineage>
        <taxon>Eukaryota</taxon>
        <taxon>Metazoa</taxon>
        <taxon>Chordata</taxon>
        <taxon>Tunicata</taxon>
        <taxon>Ascidiacea</taxon>
        <taxon>Phlebobranchia</taxon>
        <taxon>Ascidiidae</taxon>
        <taxon>Phallusia</taxon>
    </lineage>
</organism>
<dbReference type="AlphaFoldDB" id="A0A6F9DAU5"/>
<comment type="cofactor">
    <cofactor evidence="1">
        <name>FAD</name>
        <dbReference type="ChEBI" id="CHEBI:57692"/>
    </cofactor>
</comment>
<keyword evidence="8" id="KW-0597">Phosphoprotein</keyword>
<keyword evidence="13" id="KW-0770">Synapse</keyword>
<evidence type="ECO:0000313" key="31">
    <source>
        <dbReference type="EMBL" id="CAB3236676.1"/>
    </source>
</evidence>
<comment type="similarity">
    <text evidence="5">Belongs to the DAMOX/DASOX family.</text>
</comment>
<evidence type="ECO:0000256" key="23">
    <source>
        <dbReference type="ARBA" id="ARBA00048401"/>
    </source>
</evidence>
<evidence type="ECO:0000256" key="2">
    <source>
        <dbReference type="ARBA" id="ARBA00004253"/>
    </source>
</evidence>
<dbReference type="PROSITE" id="PS00677">
    <property type="entry name" value="DAO"/>
    <property type="match status" value="1"/>
</dbReference>
<dbReference type="InterPro" id="IPR023209">
    <property type="entry name" value="DAO"/>
</dbReference>
<gene>
    <name evidence="31" type="primary">Ddo-003</name>
</gene>
<comment type="catalytic activity">
    <reaction evidence="21">
        <text>D-dopa + O2 + H2O = 3-(3,4-dihydroxyphenyl)pyruvate + H2O2 + NH4(+)</text>
        <dbReference type="Rhea" id="RHEA:70971"/>
        <dbReference type="ChEBI" id="CHEBI:15377"/>
        <dbReference type="ChEBI" id="CHEBI:15379"/>
        <dbReference type="ChEBI" id="CHEBI:16240"/>
        <dbReference type="ChEBI" id="CHEBI:28938"/>
        <dbReference type="ChEBI" id="CHEBI:29055"/>
        <dbReference type="ChEBI" id="CHEBI:149689"/>
    </reaction>
    <physiologicalReaction direction="left-to-right" evidence="21">
        <dbReference type="Rhea" id="RHEA:70972"/>
    </physiologicalReaction>
</comment>
<evidence type="ECO:0000256" key="6">
    <source>
        <dbReference type="ARBA" id="ARBA00022490"/>
    </source>
</evidence>
<evidence type="ECO:0000256" key="7">
    <source>
        <dbReference type="ARBA" id="ARBA00022525"/>
    </source>
</evidence>
<comment type="catalytic activity">
    <reaction evidence="28">
        <text>D-valine + O2 + H2O = 3-methyl-2-oxobutanoate + H2O2 + NH4(+)</text>
        <dbReference type="Rhea" id="RHEA:78203"/>
        <dbReference type="ChEBI" id="CHEBI:11851"/>
        <dbReference type="ChEBI" id="CHEBI:15377"/>
        <dbReference type="ChEBI" id="CHEBI:15379"/>
        <dbReference type="ChEBI" id="CHEBI:16240"/>
        <dbReference type="ChEBI" id="CHEBI:28938"/>
        <dbReference type="ChEBI" id="CHEBI:74338"/>
    </reaction>
    <physiologicalReaction direction="left-to-right" evidence="28">
        <dbReference type="Rhea" id="RHEA:78204"/>
    </physiologicalReaction>
</comment>
<evidence type="ECO:0000256" key="3">
    <source>
        <dbReference type="ARBA" id="ARBA00004514"/>
    </source>
</evidence>
<comment type="catalytic activity">
    <reaction evidence="22">
        <text>D-phenylalanine + O2 + H2O = 3-phenylpyruvate + H2O2 + NH4(+)</text>
        <dbReference type="Rhea" id="RHEA:70963"/>
        <dbReference type="ChEBI" id="CHEBI:15377"/>
        <dbReference type="ChEBI" id="CHEBI:15379"/>
        <dbReference type="ChEBI" id="CHEBI:16240"/>
        <dbReference type="ChEBI" id="CHEBI:18005"/>
        <dbReference type="ChEBI" id="CHEBI:28938"/>
        <dbReference type="ChEBI" id="CHEBI:57981"/>
    </reaction>
    <physiologicalReaction direction="left-to-right" evidence="22">
        <dbReference type="Rhea" id="RHEA:70964"/>
    </physiologicalReaction>
</comment>
<dbReference type="Pfam" id="PF01266">
    <property type="entry name" value="DAO"/>
    <property type="match status" value="1"/>
</dbReference>
<dbReference type="InterPro" id="IPR006181">
    <property type="entry name" value="D-amino_acid_oxidase_CS"/>
</dbReference>
<dbReference type="GO" id="GO:0003884">
    <property type="term" value="F:D-amino-acid oxidase activity"/>
    <property type="evidence" value="ECO:0007669"/>
    <property type="project" value="UniProtKB-EC"/>
</dbReference>
<evidence type="ECO:0000256" key="22">
    <source>
        <dbReference type="ARBA" id="ARBA00048252"/>
    </source>
</evidence>
<evidence type="ECO:0000256" key="29">
    <source>
        <dbReference type="ARBA" id="ARBA00049287"/>
    </source>
</evidence>
<evidence type="ECO:0000256" key="8">
    <source>
        <dbReference type="ARBA" id="ARBA00022553"/>
    </source>
</evidence>
<comment type="catalytic activity">
    <reaction evidence="29">
        <text>D-leucine + O2 + H2O = 4-methyl-2-oxopentanoate + H2O2 + NH4(+)</text>
        <dbReference type="Rhea" id="RHEA:78211"/>
        <dbReference type="ChEBI" id="CHEBI:15377"/>
        <dbReference type="ChEBI" id="CHEBI:15379"/>
        <dbReference type="ChEBI" id="CHEBI:16240"/>
        <dbReference type="ChEBI" id="CHEBI:17865"/>
        <dbReference type="ChEBI" id="CHEBI:28938"/>
        <dbReference type="ChEBI" id="CHEBI:143079"/>
    </reaction>
    <physiologicalReaction direction="left-to-right" evidence="29">
        <dbReference type="Rhea" id="RHEA:78212"/>
    </physiologicalReaction>
</comment>
<feature type="domain" description="FAD dependent oxidoreductase" evidence="30">
    <location>
        <begin position="2"/>
        <end position="134"/>
    </location>
</feature>
<dbReference type="SUPFAM" id="SSF54373">
    <property type="entry name" value="FAD-linked reductases, C-terminal domain"/>
    <property type="match status" value="1"/>
</dbReference>
<keyword evidence="9" id="KW-0285">Flavoprotein</keyword>
<evidence type="ECO:0000256" key="25">
    <source>
        <dbReference type="ARBA" id="ARBA00048711"/>
    </source>
</evidence>
<evidence type="ECO:0000256" key="13">
    <source>
        <dbReference type="ARBA" id="ARBA00023018"/>
    </source>
</evidence>
<evidence type="ECO:0000256" key="5">
    <source>
        <dbReference type="ARBA" id="ARBA00006730"/>
    </source>
</evidence>
<sequence>MFPIRGQYISVEKIAGIDKIYAASHTVICPRVNDICLGATFQEGRSDTQVDTRDTENLLRECEALVPAIKGAKVLRVDVGTRPARYGGARLKLEWWKCNSGPYSKIGKIPVIHNYGHGGIGFAVHWGCALEVSRLAKLANSVRANL</sequence>
<reference evidence="31" key="1">
    <citation type="submission" date="2020-04" db="EMBL/GenBank/DDBJ databases">
        <authorList>
            <person name="Neveu A P."/>
        </authorList>
    </citation>
    <scope>NUCLEOTIDE SEQUENCE</scope>
    <source>
        <tissue evidence="31">Whole embryo</tissue>
    </source>
</reference>
<keyword evidence="10" id="KW-0702">S-nitrosylation</keyword>
<comment type="catalytic activity">
    <reaction evidence="23">
        <text>D-methionine + O2 + H2O = 4-methylsulfanyl-2-oxobutanoate + H2O2 + NH4(+)</text>
        <dbReference type="Rhea" id="RHEA:78207"/>
        <dbReference type="ChEBI" id="CHEBI:15377"/>
        <dbReference type="ChEBI" id="CHEBI:15379"/>
        <dbReference type="ChEBI" id="CHEBI:16240"/>
        <dbReference type="ChEBI" id="CHEBI:16723"/>
        <dbReference type="ChEBI" id="CHEBI:28938"/>
        <dbReference type="ChEBI" id="CHEBI:57932"/>
    </reaction>
    <physiologicalReaction direction="left-to-right" evidence="23">
        <dbReference type="Rhea" id="RHEA:78208"/>
    </physiologicalReaction>
</comment>
<comment type="catalytic activity">
    <reaction evidence="24">
        <text>D-serine + O2 + H2O = 3-hydroxypyruvate + H2O2 + NH4(+)</text>
        <dbReference type="Rhea" id="RHEA:70951"/>
        <dbReference type="ChEBI" id="CHEBI:15377"/>
        <dbReference type="ChEBI" id="CHEBI:15379"/>
        <dbReference type="ChEBI" id="CHEBI:16240"/>
        <dbReference type="ChEBI" id="CHEBI:17180"/>
        <dbReference type="ChEBI" id="CHEBI:28938"/>
        <dbReference type="ChEBI" id="CHEBI:35247"/>
    </reaction>
    <physiologicalReaction direction="left-to-right" evidence="24">
        <dbReference type="Rhea" id="RHEA:70952"/>
    </physiologicalReaction>
</comment>